<dbReference type="EMBL" id="AFBP01000031">
    <property type="protein sequence ID" value="EGG55117.1"/>
    <property type="molecule type" value="Genomic_DNA"/>
</dbReference>
<proteinExistence type="predicted"/>
<comment type="caution">
    <text evidence="1">The sequence shown here is derived from an EMBL/GenBank/DDBJ whole genome shotgun (WGS) entry which is preliminary data.</text>
</comment>
<name>F3QJW4_9BURK</name>
<dbReference type="AlphaFoldDB" id="F3QJW4"/>
<dbReference type="RefSeq" id="WP_008864091.1">
    <property type="nucleotide sequence ID" value="NZ_GL883704.1"/>
</dbReference>
<dbReference type="GeneID" id="43348653"/>
<sequence>MWSVITRPLFDLWLSEQDEEIRVKVLAGLSLLEDYGPNLGRPFVDTLQNSKLSNLKELRVQCKRHPVRAFFCFDPERKAIVLCAGDKSGDKQFYKQMIPLAEKEYEEYLTENEV</sequence>
<accession>F3QJW4</accession>
<keyword evidence="2" id="KW-1185">Reference proteome</keyword>
<dbReference type="OrthoDB" id="330810at2"/>
<evidence type="ECO:0000313" key="2">
    <source>
        <dbReference type="Proteomes" id="UP000005156"/>
    </source>
</evidence>
<organism evidence="1 2">
    <name type="scientific">Parasutterella excrementihominis YIT 11859</name>
    <dbReference type="NCBI Taxonomy" id="762966"/>
    <lineage>
        <taxon>Bacteria</taxon>
        <taxon>Pseudomonadati</taxon>
        <taxon>Pseudomonadota</taxon>
        <taxon>Betaproteobacteria</taxon>
        <taxon>Burkholderiales</taxon>
        <taxon>Sutterellaceae</taxon>
        <taxon>Parasutterella</taxon>
    </lineage>
</organism>
<evidence type="ECO:0000313" key="1">
    <source>
        <dbReference type="EMBL" id="EGG55117.1"/>
    </source>
</evidence>
<dbReference type="HOGENOM" id="CLU_107454_1_1_4"/>
<dbReference type="eggNOG" id="COG4683">
    <property type="taxonomic scope" value="Bacteria"/>
</dbReference>
<gene>
    <name evidence="1" type="ORF">HMPREF9439_01221</name>
</gene>
<protein>
    <submittedName>
        <fullName evidence="1">Toxin-antitoxin system, toxin component, RelE family</fullName>
    </submittedName>
</protein>
<dbReference type="Proteomes" id="UP000005156">
    <property type="component" value="Unassembled WGS sequence"/>
</dbReference>
<dbReference type="Pfam" id="PF05973">
    <property type="entry name" value="Gp49"/>
    <property type="match status" value="1"/>
</dbReference>
<reference evidence="1 2" key="1">
    <citation type="submission" date="2011-02" db="EMBL/GenBank/DDBJ databases">
        <authorList>
            <person name="Weinstock G."/>
            <person name="Sodergren E."/>
            <person name="Clifton S."/>
            <person name="Fulton L."/>
            <person name="Fulton B."/>
            <person name="Courtney L."/>
            <person name="Fronick C."/>
            <person name="Harrison M."/>
            <person name="Strong C."/>
            <person name="Farmer C."/>
            <person name="Delahaunty K."/>
            <person name="Markovic C."/>
            <person name="Hall O."/>
            <person name="Minx P."/>
            <person name="Tomlinson C."/>
            <person name="Mitreva M."/>
            <person name="Hou S."/>
            <person name="Chen J."/>
            <person name="Wollam A."/>
            <person name="Pepin K.H."/>
            <person name="Johnson M."/>
            <person name="Bhonagiri V."/>
            <person name="Zhang X."/>
            <person name="Suruliraj S."/>
            <person name="Warren W."/>
            <person name="Chinwalla A."/>
            <person name="Mardis E.R."/>
            <person name="Wilson R.K."/>
        </authorList>
    </citation>
    <scope>NUCLEOTIDE SEQUENCE [LARGE SCALE GENOMIC DNA]</scope>
    <source>
        <strain evidence="1 2">YIT 11859</strain>
    </source>
</reference>
<dbReference type="InterPro" id="IPR009241">
    <property type="entry name" value="HigB-like"/>
</dbReference>